<dbReference type="InterPro" id="IPR009003">
    <property type="entry name" value="Peptidase_S1_PA"/>
</dbReference>
<evidence type="ECO:0000313" key="4">
    <source>
        <dbReference type="Proteomes" id="UP000316476"/>
    </source>
</evidence>
<feature type="region of interest" description="Disordered" evidence="1">
    <location>
        <begin position="103"/>
        <end position="206"/>
    </location>
</feature>
<protein>
    <submittedName>
        <fullName evidence="3">Trypsin</fullName>
    </submittedName>
</protein>
<name>A0A5C6FJ11_9PLAN</name>
<dbReference type="Gene3D" id="2.40.10.120">
    <property type="match status" value="1"/>
</dbReference>
<evidence type="ECO:0000313" key="3">
    <source>
        <dbReference type="EMBL" id="TWU59664.1"/>
    </source>
</evidence>
<keyword evidence="2" id="KW-0812">Transmembrane</keyword>
<dbReference type="EMBL" id="SJPZ01000004">
    <property type="protein sequence ID" value="TWU59664.1"/>
    <property type="molecule type" value="Genomic_DNA"/>
</dbReference>
<feature type="transmembrane region" description="Helical" evidence="2">
    <location>
        <begin position="66"/>
        <end position="85"/>
    </location>
</feature>
<feature type="compositionally biased region" description="Polar residues" evidence="1">
    <location>
        <begin position="182"/>
        <end position="196"/>
    </location>
</feature>
<comment type="caution">
    <text evidence="3">The sequence shown here is derived from an EMBL/GenBank/DDBJ whole genome shotgun (WGS) entry which is preliminary data.</text>
</comment>
<keyword evidence="2" id="KW-0472">Membrane</keyword>
<evidence type="ECO:0000256" key="2">
    <source>
        <dbReference type="SAM" id="Phobius"/>
    </source>
</evidence>
<dbReference type="SUPFAM" id="SSF50494">
    <property type="entry name" value="Trypsin-like serine proteases"/>
    <property type="match status" value="1"/>
</dbReference>
<dbReference type="Pfam" id="PF13365">
    <property type="entry name" value="Trypsin_2"/>
    <property type="match status" value="1"/>
</dbReference>
<dbReference type="AlphaFoldDB" id="A0A5C6FJ11"/>
<evidence type="ECO:0000256" key="1">
    <source>
        <dbReference type="SAM" id="MobiDB-lite"/>
    </source>
</evidence>
<dbReference type="Proteomes" id="UP000316476">
    <property type="component" value="Unassembled WGS sequence"/>
</dbReference>
<proteinExistence type="predicted"/>
<organism evidence="3 4">
    <name type="scientific">Crateriforma conspicua</name>
    <dbReference type="NCBI Taxonomy" id="2527996"/>
    <lineage>
        <taxon>Bacteria</taxon>
        <taxon>Pseudomonadati</taxon>
        <taxon>Planctomycetota</taxon>
        <taxon>Planctomycetia</taxon>
        <taxon>Planctomycetales</taxon>
        <taxon>Planctomycetaceae</taxon>
        <taxon>Crateriforma</taxon>
    </lineage>
</organism>
<keyword evidence="2" id="KW-1133">Transmembrane helix</keyword>
<sequence length="417" mass="45069">MNRGRGMPTIERPTFGLAPLFFHLFSISTQRPVRTDALERCQRLFAGWGGQAAPSLKSEHMPSNRFFVTAICVLAVVGQIIYLAARQQDGTVDFRSLIEPGSSAELAPDAPVIPDDGVANRDPSDHEPSNNDRIDVDANDLGSIPADGPDRPDAQRGTTPSGEMVQPSPADPRDLSDAPRYTATTGQSSVEIGGNQTEDKSTNPDSVRVVAGRSAVRILDERGNWAGSGVVIRSTTGEFWVLTASHVLKDLPVFSVEVYAGSGNADNRRYTRVEKRHSDAAQDLAVITVIQATEPETLMVTATLPSRSDRSADGRRRVPSMAWTVDCSSPTSARVAVVESIGWQQARRTPDADLLGYWRVLPKSRPGMSGSGLFDRDGHLIGIASGNSRNGSFYCDSVELARFLSELDLPLRSDRGP</sequence>
<gene>
    <name evidence="3" type="ORF">V7x_54380</name>
</gene>
<feature type="compositionally biased region" description="Basic and acidic residues" evidence="1">
    <location>
        <begin position="118"/>
        <end position="136"/>
    </location>
</feature>
<reference evidence="3 4" key="1">
    <citation type="submission" date="2019-02" db="EMBL/GenBank/DDBJ databases">
        <title>Deep-cultivation of Planctomycetes and their phenomic and genomic characterization uncovers novel biology.</title>
        <authorList>
            <person name="Wiegand S."/>
            <person name="Jogler M."/>
            <person name="Boedeker C."/>
            <person name="Pinto D."/>
            <person name="Vollmers J."/>
            <person name="Rivas-Marin E."/>
            <person name="Kohn T."/>
            <person name="Peeters S.H."/>
            <person name="Heuer A."/>
            <person name="Rast P."/>
            <person name="Oberbeckmann S."/>
            <person name="Bunk B."/>
            <person name="Jeske O."/>
            <person name="Meyerdierks A."/>
            <person name="Storesund J.E."/>
            <person name="Kallscheuer N."/>
            <person name="Luecker S."/>
            <person name="Lage O.M."/>
            <person name="Pohl T."/>
            <person name="Merkel B.J."/>
            <person name="Hornburger P."/>
            <person name="Mueller R.-W."/>
            <person name="Bruemmer F."/>
            <person name="Labrenz M."/>
            <person name="Spormann A.M."/>
            <person name="Op Den Camp H."/>
            <person name="Overmann J."/>
            <person name="Amann R."/>
            <person name="Jetten M.S.M."/>
            <person name="Mascher T."/>
            <person name="Medema M.H."/>
            <person name="Devos D.P."/>
            <person name="Kaster A.-K."/>
            <person name="Ovreas L."/>
            <person name="Rohde M."/>
            <person name="Galperin M.Y."/>
            <person name="Jogler C."/>
        </authorList>
    </citation>
    <scope>NUCLEOTIDE SEQUENCE [LARGE SCALE GENOMIC DNA]</scope>
    <source>
        <strain evidence="3 4">V7</strain>
    </source>
</reference>
<accession>A0A5C6FJ11</accession>